<evidence type="ECO:0000256" key="1">
    <source>
        <dbReference type="SAM" id="Phobius"/>
    </source>
</evidence>
<gene>
    <name evidence="2" type="ORF">ACFQ14_03760</name>
</gene>
<organism evidence="2 3">
    <name type="scientific">Pseudahrensia aquimaris</name>
    <dbReference type="NCBI Taxonomy" id="744461"/>
    <lineage>
        <taxon>Bacteria</taxon>
        <taxon>Pseudomonadati</taxon>
        <taxon>Pseudomonadota</taxon>
        <taxon>Alphaproteobacteria</taxon>
        <taxon>Hyphomicrobiales</taxon>
        <taxon>Ahrensiaceae</taxon>
        <taxon>Pseudahrensia</taxon>
    </lineage>
</organism>
<comment type="caution">
    <text evidence="2">The sequence shown here is derived from an EMBL/GenBank/DDBJ whole genome shotgun (WGS) entry which is preliminary data.</text>
</comment>
<name>A0ABW3FCI9_9HYPH</name>
<keyword evidence="1" id="KW-1133">Transmembrane helix</keyword>
<dbReference type="RefSeq" id="WP_377211378.1">
    <property type="nucleotide sequence ID" value="NZ_JBHTJV010000003.1"/>
</dbReference>
<feature type="transmembrane region" description="Helical" evidence="1">
    <location>
        <begin position="40"/>
        <end position="66"/>
    </location>
</feature>
<reference evidence="3" key="1">
    <citation type="journal article" date="2019" name="Int. J. Syst. Evol. Microbiol.">
        <title>The Global Catalogue of Microorganisms (GCM) 10K type strain sequencing project: providing services to taxonomists for standard genome sequencing and annotation.</title>
        <authorList>
            <consortium name="The Broad Institute Genomics Platform"/>
            <consortium name="The Broad Institute Genome Sequencing Center for Infectious Disease"/>
            <person name="Wu L."/>
            <person name="Ma J."/>
        </authorList>
    </citation>
    <scope>NUCLEOTIDE SEQUENCE [LARGE SCALE GENOMIC DNA]</scope>
    <source>
        <strain evidence="3">CCUG 60023</strain>
    </source>
</reference>
<protein>
    <submittedName>
        <fullName evidence="2">DUF3971 domain-containing protein</fullName>
    </submittedName>
</protein>
<keyword evidence="3" id="KW-1185">Reference proteome</keyword>
<keyword evidence="1" id="KW-0812">Transmembrane</keyword>
<keyword evidence="1" id="KW-0472">Membrane</keyword>
<dbReference type="Proteomes" id="UP001597101">
    <property type="component" value="Unassembled WGS sequence"/>
</dbReference>
<evidence type="ECO:0000313" key="2">
    <source>
        <dbReference type="EMBL" id="MFD0915518.1"/>
    </source>
</evidence>
<evidence type="ECO:0000313" key="3">
    <source>
        <dbReference type="Proteomes" id="UP001597101"/>
    </source>
</evidence>
<dbReference type="EMBL" id="JBHTJV010000003">
    <property type="protein sequence ID" value="MFD0915518.1"/>
    <property type="molecule type" value="Genomic_DNA"/>
</dbReference>
<sequence length="1145" mass="123454">MISGIDTSNKPDLADFPSAKAQNSAPLDFVRPKKVRRFRLLRLIIGLAIFLGLLAAIVIGAGYYVLSQGSISSERLRTEAETQLATLLGDNRSARIGEAKFAVGHNGLIAIDATNVRILENETTNLGIASAVSVNIRALPLLSGKVVAEKITLDGGQFALAPFLSDKPQPDAEALSTSNEMLFPDPEQLSVDRFLRSLASTFARAAEAIEKGGLDALFVKNTEIVDFSKLGLRTQKARLVSFSLERNLRFQEGLFFKALLETARSNISFSGQWRTLDDGGALFTLDGRGLDIVEFTAQGDSAYVAAKAPLEFRFAAPFSSAGAPQQATLQMLLGAGNVRIDKELNSQFRGANVNLRLMPENNQIELERSPFVFDHIRTELIGGLRFPEGNEELGGRAIFELIANDTVATAYDDKQRPGQAAIRIGGHFENDWRTLRADKINIKMTSGELRGRGVIDDQPGGTAVSLLLETTKLSVDEFKQFWPPMIATGARRWAFDGLSGGEMRNAKVALDFPAGSLGRVGEKEKLTVLQLSADVPLVGATVKTLGALPPLLNASGTLLQRGMDTIVDIESADMKLPSGRKITIKPSKLAIDDFSLDAQPTRAELALTGSAQAMLELGTKQPLAFTKALNLSSSEVKGSISGDVKLETVLLEGGRFGKVDWKVEAQAKEFSSTQPIEGTRFENANVTIKAQPGSARIDGTARVNGIQADIAMVENFGPGAKSGQRSVTLSLNDAEREKLGIVTGGLLSGRTDVSIGSKGTGVQSLDIDLRQAKLELPWIGWSKGKGIGATASFDLQSQGKTRTLRNFKLRGKGFRADGTIVADRNGLVRADMKNVRLNGTDDLDVVVERVKGGYDVRLNARAYDGRAIIRALMNDNQSTRQTAGGLRVRVRGEISKLIGFQKQTLTGLSVDYTQENGRVRKADVSALAPGGAPTRFIIEPGANGMVTRLVGENAGSILRFLDIYSKVRGGTISVDLTDNGSGRRRGTVIAKNFTLLDEPRLGALLKPPGRIPNSRLDGERAVREIIKVDPNRVLVDDVFARIEMRPKTLVVRKGRLKGGDAGAAFEGLVYDANNRTDLRGTFLPAYGLNNFVSKIPIIGLAFGSGRSSGLIGITFRLRGAYSNPQLIVNPISILTPGVFRKLFEF</sequence>
<proteinExistence type="predicted"/>
<accession>A0ABW3FCI9</accession>